<feature type="transmembrane region" description="Helical" evidence="5">
    <location>
        <begin position="707"/>
        <end position="727"/>
    </location>
</feature>
<keyword evidence="2 5" id="KW-0812">Transmembrane</keyword>
<keyword evidence="8" id="KW-1185">Reference proteome</keyword>
<keyword evidence="3 5" id="KW-1133">Transmembrane helix</keyword>
<organism evidence="7 8">
    <name type="scientific">Planoprotostelium fungivorum</name>
    <dbReference type="NCBI Taxonomy" id="1890364"/>
    <lineage>
        <taxon>Eukaryota</taxon>
        <taxon>Amoebozoa</taxon>
        <taxon>Evosea</taxon>
        <taxon>Variosea</taxon>
        <taxon>Cavosteliida</taxon>
        <taxon>Cavosteliaceae</taxon>
        <taxon>Planoprotostelium</taxon>
    </lineage>
</organism>
<keyword evidence="4 5" id="KW-0472">Membrane</keyword>
<dbReference type="EMBL" id="MDYQ01000035">
    <property type="protein sequence ID" value="PRP86072.1"/>
    <property type="molecule type" value="Genomic_DNA"/>
</dbReference>
<dbReference type="GO" id="GO:0016020">
    <property type="term" value="C:membrane"/>
    <property type="evidence" value="ECO:0007669"/>
    <property type="project" value="UniProtKB-SubCell"/>
</dbReference>
<dbReference type="PANTHER" id="PTHR47804:SF3">
    <property type="entry name" value="PROTEIN BRE4"/>
    <property type="match status" value="1"/>
</dbReference>
<feature type="transmembrane region" description="Helical" evidence="5">
    <location>
        <begin position="667"/>
        <end position="695"/>
    </location>
</feature>
<dbReference type="PRINTS" id="PR02047">
    <property type="entry name" value="BREFELDNASP4"/>
</dbReference>
<evidence type="ECO:0000256" key="2">
    <source>
        <dbReference type="ARBA" id="ARBA00022692"/>
    </source>
</evidence>
<dbReference type="InParanoid" id="A0A2P6NQ42"/>
<evidence type="ECO:0000256" key="3">
    <source>
        <dbReference type="ARBA" id="ARBA00022989"/>
    </source>
</evidence>
<dbReference type="PANTHER" id="PTHR47804">
    <property type="entry name" value="60S RIBOSOMAL PROTEIN L19"/>
    <property type="match status" value="1"/>
</dbReference>
<dbReference type="OrthoDB" id="68611at2759"/>
<feature type="domain" description="Integral membrane bound transporter" evidence="6">
    <location>
        <begin position="1088"/>
        <end position="1230"/>
    </location>
</feature>
<evidence type="ECO:0000256" key="4">
    <source>
        <dbReference type="ARBA" id="ARBA00023136"/>
    </source>
</evidence>
<dbReference type="InterPro" id="IPR052430">
    <property type="entry name" value="IVT-Associated"/>
</dbReference>
<evidence type="ECO:0000259" key="6">
    <source>
        <dbReference type="Pfam" id="PF13515"/>
    </source>
</evidence>
<feature type="transmembrane region" description="Helical" evidence="5">
    <location>
        <begin position="41"/>
        <end position="59"/>
    </location>
</feature>
<dbReference type="Proteomes" id="UP000241769">
    <property type="component" value="Unassembled WGS sequence"/>
</dbReference>
<feature type="transmembrane region" description="Helical" evidence="5">
    <location>
        <begin position="1212"/>
        <end position="1235"/>
    </location>
</feature>
<comment type="subcellular location">
    <subcellularLocation>
        <location evidence="1">Membrane</location>
        <topology evidence="1">Multi-pass membrane protein</topology>
    </subcellularLocation>
</comment>
<dbReference type="InterPro" id="IPR049453">
    <property type="entry name" value="Memb_transporter_dom"/>
</dbReference>
<dbReference type="InterPro" id="IPR023244">
    <property type="entry name" value="Brefeldin_A-sensitivity_4"/>
</dbReference>
<feature type="transmembrane region" description="Helical" evidence="5">
    <location>
        <begin position="1078"/>
        <end position="1095"/>
    </location>
</feature>
<feature type="transmembrane region" description="Helical" evidence="5">
    <location>
        <begin position="790"/>
        <end position="809"/>
    </location>
</feature>
<evidence type="ECO:0000313" key="7">
    <source>
        <dbReference type="EMBL" id="PRP86072.1"/>
    </source>
</evidence>
<gene>
    <name evidence="7" type="ORF">PROFUN_03059</name>
</gene>
<name>A0A2P6NQ42_9EUKA</name>
<proteinExistence type="predicted"/>
<sequence length="1450" mass="166712">MSVAEDFERETTITSNAAFIIRNWKRCGHVSDLDLAVVKRWVRLLGIFWLLLLLNLARLMSKIALASQNKIYILACVILVLLLVFYQLGSTRSITSYDQDVGSTSRDLSDSKRDTWKEQVQMKWDEPPLVAITVWLGDKKPDYLPWFFESVKRNQNMTLLFVITTASPYCLNGTAGERYDENIRFLCFTPEQLYRRIAGGMCSVWNCTSDESDTTFEAIQTYLNDVYAIHELSNTWASVFHKEIFNWKGRLTPFSHWIRVNTDIFFGDLDFTFPWHLLPRYDVIALRPSNGWKYLWFAGTSTIFRIIPYMDDNWIYIAEMQTPKNFAQYFITRHQRERVNKAGYAYGSSDEGAVATEIFRSRHITFIMWTQQMLQEIRRGWHVDIRGGDLKSVLYLPNDVSDLDALELHKRRDAPRNYTVVLKNHGPQRLTRRCEGDGMWWTAPSTRTCISTEEEDKLPSILTTEVVSRDEPLGPILRRTVENPTYETAIINGERVGYLRMSILHFFFWKHNRAFRMRETTLAANEMITDRVIPWKISTFELDDGKNTSVNAPTLDSEVINATQSSQKPPVIYHERGRGLRSSALVEDAPTLNQRTHSERNIGDDSHKRPRQIDETTFGGWFQHKVRKAKKYARKRVTSFFTWKNWLAWFKSRQFIYTFKSTLTVSLLLVLHFVPVFANYLGALALLNIATAILFDMTAGPGAAIETGFFFAFITAASCAISGFALWTSFEQPWGLAFWLVLLLLIISYIRAKVPLKYMGSTILSTLLIIIIILFGYRTPAFSVNFPFQVWLNGIIGQGLSVIICACIFPTRIAKITWSEAREALNTINEALEMGLDTFKNGGDEERLNEMSKLNDKCKGHIIKFRTLTVMLRSEGMISKRTPQDTISVVQDIQQILFMTRRILTSSPLTSTLRNQPTVTETVDQLFHPIRSMMDVTKEGLNILREGRMSEKEIEKLKESVKMFDDRVVEILAQKLDKAFTHEDIVGLSFFVKGFRELVHCTIDFSEKVIRTRLKRRRLFIPLIWRDWSHDFCGIFKRGDEIDTPQRQKKTWGIRIAEHSRHFFLFLLSPFYDDAFKFAVKISLSVFICTLLQWIDNTKYWYIDHRGEWAAITVGIIFTPNFGASFLNGAWRIAGTIIGATWALLTYVIFGGETVWGISVMTILICVPSFHIKTSGGPHSKIAVIGLVTFAAITLVKYYYRNNPAYFTIYKLYWVRLVAISIGIVLALIVDRLFWPVLARDRAIKTLARSLSLASHAYGKCLSQLISSDETVEKELIAIEGSITACITACTQLLGSAESEPTLHKPLDIGTYRKILATTSDILQNLITLRICAFRDPLGDTLRREIVEPLMGLRRNHVSLTLMRFWVASEAIHHKQPISQALPSNMKARSQMFEKLRELPFITNGIEPRHTMQFLSYCTTQIYHDIEDILSDIVKLNGEQQSVQGLFLEE</sequence>
<evidence type="ECO:0000256" key="1">
    <source>
        <dbReference type="ARBA" id="ARBA00004141"/>
    </source>
</evidence>
<feature type="transmembrane region" description="Helical" evidence="5">
    <location>
        <begin position="733"/>
        <end position="751"/>
    </location>
</feature>
<protein>
    <recommendedName>
        <fullName evidence="6">Integral membrane bound transporter domain-containing protein</fullName>
    </recommendedName>
</protein>
<dbReference type="Pfam" id="PF13515">
    <property type="entry name" value="FUSC_2"/>
    <property type="match status" value="1"/>
</dbReference>
<feature type="transmembrane region" description="Helical" evidence="5">
    <location>
        <begin position="1107"/>
        <end position="1127"/>
    </location>
</feature>
<evidence type="ECO:0000313" key="8">
    <source>
        <dbReference type="Proteomes" id="UP000241769"/>
    </source>
</evidence>
<feature type="transmembrane region" description="Helical" evidence="5">
    <location>
        <begin position="1182"/>
        <end position="1200"/>
    </location>
</feature>
<dbReference type="STRING" id="1890364.A0A2P6NQ42"/>
<evidence type="ECO:0000256" key="5">
    <source>
        <dbReference type="SAM" id="Phobius"/>
    </source>
</evidence>
<feature type="transmembrane region" description="Helical" evidence="5">
    <location>
        <begin position="758"/>
        <end position="778"/>
    </location>
</feature>
<accession>A0A2P6NQ42</accession>
<reference evidence="7 8" key="1">
    <citation type="journal article" date="2018" name="Genome Biol. Evol.">
        <title>Multiple Roots of Fruiting Body Formation in Amoebozoa.</title>
        <authorList>
            <person name="Hillmann F."/>
            <person name="Forbes G."/>
            <person name="Novohradska S."/>
            <person name="Ferling I."/>
            <person name="Riege K."/>
            <person name="Groth M."/>
            <person name="Westermann M."/>
            <person name="Marz M."/>
            <person name="Spaller T."/>
            <person name="Winckler T."/>
            <person name="Schaap P."/>
            <person name="Glockner G."/>
        </authorList>
    </citation>
    <scope>NUCLEOTIDE SEQUENCE [LARGE SCALE GENOMIC DNA]</scope>
    <source>
        <strain evidence="7 8">Jena</strain>
    </source>
</reference>
<comment type="caution">
    <text evidence="7">The sequence shown here is derived from an EMBL/GenBank/DDBJ whole genome shotgun (WGS) entry which is preliminary data.</text>
</comment>
<feature type="transmembrane region" description="Helical" evidence="5">
    <location>
        <begin position="1147"/>
        <end position="1170"/>
    </location>
</feature>
<feature type="transmembrane region" description="Helical" evidence="5">
    <location>
        <begin position="71"/>
        <end position="89"/>
    </location>
</feature>